<evidence type="ECO:0000256" key="1">
    <source>
        <dbReference type="SAM" id="Coils"/>
    </source>
</evidence>
<dbReference type="EMBL" id="QPGL01000001">
    <property type="protein sequence ID" value="RCS73199.1"/>
    <property type="molecule type" value="Genomic_DNA"/>
</dbReference>
<dbReference type="Proteomes" id="UP000252479">
    <property type="component" value="Unassembled WGS sequence"/>
</dbReference>
<keyword evidence="2" id="KW-1133">Transmembrane helix</keyword>
<dbReference type="OrthoDB" id="5902431at2"/>
<gene>
    <name evidence="3" type="ORF">CIK83_05970</name>
</gene>
<dbReference type="RefSeq" id="WP_086963344.1">
    <property type="nucleotide sequence ID" value="NZ_AP018680.1"/>
</dbReference>
<protein>
    <recommendedName>
        <fullName evidence="5">Mobilization protein</fullName>
    </recommendedName>
</protein>
<feature type="coiled-coil region" evidence="1">
    <location>
        <begin position="32"/>
        <end position="90"/>
    </location>
</feature>
<dbReference type="GeneID" id="303188457"/>
<accession>A0A368LMR7</accession>
<keyword evidence="2" id="KW-0812">Transmembrane</keyword>
<proteinExistence type="predicted"/>
<organism evidence="3 4">
    <name type="scientific">Vibrio casei</name>
    <dbReference type="NCBI Taxonomy" id="673372"/>
    <lineage>
        <taxon>Bacteria</taxon>
        <taxon>Pseudomonadati</taxon>
        <taxon>Pseudomonadota</taxon>
        <taxon>Gammaproteobacteria</taxon>
        <taxon>Vibrionales</taxon>
        <taxon>Vibrionaceae</taxon>
        <taxon>Vibrio</taxon>
    </lineage>
</organism>
<evidence type="ECO:0008006" key="5">
    <source>
        <dbReference type="Google" id="ProtNLM"/>
    </source>
</evidence>
<keyword evidence="4" id="KW-1185">Reference proteome</keyword>
<keyword evidence="2" id="KW-0472">Membrane</keyword>
<evidence type="ECO:0000256" key="2">
    <source>
        <dbReference type="SAM" id="Phobius"/>
    </source>
</evidence>
<evidence type="ECO:0000313" key="3">
    <source>
        <dbReference type="EMBL" id="RCS73199.1"/>
    </source>
</evidence>
<evidence type="ECO:0000313" key="4">
    <source>
        <dbReference type="Proteomes" id="UP000252479"/>
    </source>
</evidence>
<keyword evidence="1" id="KW-0175">Coiled coil</keyword>
<name>A0A368LMR7_9VIBR</name>
<sequence length="186" mass="21010">MERLDKLFDAAANLLAASEKNEQRFLNAITSIEKANRSVSRVESETKRAIKESTQNASSEIADKVSEQLFKKLENAHVKAEQAASRYEKASRYSVLKLSFIMLILLICVAISIWFLFVKDIPTINEINELRSEKAQLQAQIEKLNQYGHITSCDGKLCVSVDKNDSYKSSDGKVIYYVIAPRDSKN</sequence>
<feature type="transmembrane region" description="Helical" evidence="2">
    <location>
        <begin position="95"/>
        <end position="117"/>
    </location>
</feature>
<dbReference type="AlphaFoldDB" id="A0A368LMR7"/>
<comment type="caution">
    <text evidence="3">The sequence shown here is derived from an EMBL/GenBank/DDBJ whole genome shotgun (WGS) entry which is preliminary data.</text>
</comment>
<reference evidence="3 4" key="1">
    <citation type="journal article" date="2017" name="Elife">
        <title>Extensive horizontal gene transfer in cheese-associated bacteria.</title>
        <authorList>
            <person name="Bonham K.S."/>
            <person name="Wolfe B.E."/>
            <person name="Dutton R.J."/>
        </authorList>
    </citation>
    <scope>NUCLEOTIDE SEQUENCE [LARGE SCALE GENOMIC DNA]</scope>
    <source>
        <strain evidence="3 4">JB196</strain>
    </source>
</reference>